<sequence>MQGSDQMGKKLIGDSHAQRYVQDPCLQMLTGTHIHFKVQRNQSHKFCSRRRVFMFTNSNAGISPYFQCPNHYCVISLCCKSSPHCL</sequence>
<accession>A0A2P2M1Q1</accession>
<protein>
    <submittedName>
        <fullName evidence="1">Uncharacterized protein</fullName>
    </submittedName>
</protein>
<organism evidence="1">
    <name type="scientific">Rhizophora mucronata</name>
    <name type="common">Asiatic mangrove</name>
    <dbReference type="NCBI Taxonomy" id="61149"/>
    <lineage>
        <taxon>Eukaryota</taxon>
        <taxon>Viridiplantae</taxon>
        <taxon>Streptophyta</taxon>
        <taxon>Embryophyta</taxon>
        <taxon>Tracheophyta</taxon>
        <taxon>Spermatophyta</taxon>
        <taxon>Magnoliopsida</taxon>
        <taxon>eudicotyledons</taxon>
        <taxon>Gunneridae</taxon>
        <taxon>Pentapetalae</taxon>
        <taxon>rosids</taxon>
        <taxon>fabids</taxon>
        <taxon>Malpighiales</taxon>
        <taxon>Rhizophoraceae</taxon>
        <taxon>Rhizophora</taxon>
    </lineage>
</organism>
<dbReference type="AlphaFoldDB" id="A0A2P2M1Q1"/>
<evidence type="ECO:0000313" key="1">
    <source>
        <dbReference type="EMBL" id="MBX24142.1"/>
    </source>
</evidence>
<reference evidence="1" key="1">
    <citation type="submission" date="2018-02" db="EMBL/GenBank/DDBJ databases">
        <title>Rhizophora mucronata_Transcriptome.</title>
        <authorList>
            <person name="Meera S.P."/>
            <person name="Sreeshan A."/>
            <person name="Augustine A."/>
        </authorList>
    </citation>
    <scope>NUCLEOTIDE SEQUENCE</scope>
    <source>
        <tissue evidence="1">Leaf</tissue>
    </source>
</reference>
<name>A0A2P2M1Q1_RHIMU</name>
<dbReference type="EMBL" id="GGEC01043658">
    <property type="protein sequence ID" value="MBX24142.1"/>
    <property type="molecule type" value="Transcribed_RNA"/>
</dbReference>
<proteinExistence type="predicted"/>